<protein>
    <submittedName>
        <fullName evidence="10">Branched-chain amino acid ABC transporter permease</fullName>
    </submittedName>
</protein>
<feature type="transmembrane region" description="Helical" evidence="9">
    <location>
        <begin position="52"/>
        <end position="78"/>
    </location>
</feature>
<dbReference type="PANTHER" id="PTHR11795:SF451">
    <property type="entry name" value="ABC TRANSPORTER PERMEASE PROTEIN"/>
    <property type="match status" value="1"/>
</dbReference>
<reference evidence="10 11" key="1">
    <citation type="submission" date="2019-04" db="EMBL/GenBank/DDBJ databases">
        <title>Phreatobacter aquaticus sp. nov.</title>
        <authorList>
            <person name="Choi A."/>
            <person name="Baek K."/>
        </authorList>
    </citation>
    <scope>NUCLEOTIDE SEQUENCE [LARGE SCALE GENOMIC DNA]</scope>
    <source>
        <strain evidence="10 11">NMCR1094</strain>
    </source>
</reference>
<comment type="subcellular location">
    <subcellularLocation>
        <location evidence="1">Cell membrane</location>
        <topology evidence="1">Multi-pass membrane protein</topology>
    </subcellularLocation>
</comment>
<dbReference type="CDD" id="cd06582">
    <property type="entry name" value="TM_PBP1_LivH_like"/>
    <property type="match status" value="1"/>
</dbReference>
<evidence type="ECO:0000313" key="11">
    <source>
        <dbReference type="Proteomes" id="UP000298588"/>
    </source>
</evidence>
<evidence type="ECO:0000256" key="1">
    <source>
        <dbReference type="ARBA" id="ARBA00004651"/>
    </source>
</evidence>
<evidence type="ECO:0000256" key="8">
    <source>
        <dbReference type="ARBA" id="ARBA00037998"/>
    </source>
</evidence>
<dbReference type="RefSeq" id="WP_137098936.1">
    <property type="nucleotide sequence ID" value="NZ_CP039865.1"/>
</dbReference>
<dbReference type="KEGG" id="paqt:E8L99_07380"/>
<keyword evidence="3" id="KW-1003">Cell membrane</keyword>
<evidence type="ECO:0000256" key="4">
    <source>
        <dbReference type="ARBA" id="ARBA00022692"/>
    </source>
</evidence>
<keyword evidence="4 9" id="KW-0812">Transmembrane</keyword>
<evidence type="ECO:0000256" key="9">
    <source>
        <dbReference type="SAM" id="Phobius"/>
    </source>
</evidence>
<accession>A0A4D7QN62</accession>
<keyword evidence="2" id="KW-0813">Transport</keyword>
<evidence type="ECO:0000313" key="10">
    <source>
        <dbReference type="EMBL" id="QCK85602.1"/>
    </source>
</evidence>
<evidence type="ECO:0000256" key="7">
    <source>
        <dbReference type="ARBA" id="ARBA00023136"/>
    </source>
</evidence>
<comment type="similarity">
    <text evidence="8">Belongs to the binding-protein-dependent transport system permease family. LivHM subfamily.</text>
</comment>
<dbReference type="Pfam" id="PF02653">
    <property type="entry name" value="BPD_transp_2"/>
    <property type="match status" value="1"/>
</dbReference>
<dbReference type="PANTHER" id="PTHR11795">
    <property type="entry name" value="BRANCHED-CHAIN AMINO ACID TRANSPORT SYSTEM PERMEASE PROTEIN LIVH"/>
    <property type="match status" value="1"/>
</dbReference>
<evidence type="ECO:0000256" key="5">
    <source>
        <dbReference type="ARBA" id="ARBA00022970"/>
    </source>
</evidence>
<dbReference type="InterPro" id="IPR052157">
    <property type="entry name" value="BCAA_transport_permease"/>
</dbReference>
<keyword evidence="11" id="KW-1185">Reference proteome</keyword>
<dbReference type="EMBL" id="CP039865">
    <property type="protein sequence ID" value="QCK85602.1"/>
    <property type="molecule type" value="Genomic_DNA"/>
</dbReference>
<evidence type="ECO:0000256" key="3">
    <source>
        <dbReference type="ARBA" id="ARBA00022475"/>
    </source>
</evidence>
<feature type="transmembrane region" description="Helical" evidence="9">
    <location>
        <begin position="90"/>
        <end position="113"/>
    </location>
</feature>
<feature type="transmembrane region" description="Helical" evidence="9">
    <location>
        <begin position="133"/>
        <end position="157"/>
    </location>
</feature>
<proteinExistence type="inferred from homology"/>
<dbReference type="GO" id="GO:0022857">
    <property type="term" value="F:transmembrane transporter activity"/>
    <property type="evidence" value="ECO:0007669"/>
    <property type="project" value="InterPro"/>
</dbReference>
<name>A0A4D7QN62_9HYPH</name>
<sequence length="301" mass="31867">MEQLIQQMASGLASGAIYALVALALVMIFTATDHLNFSQGELAMFSTYLCWQMIQWGLGFWSALAITIVLSFIIGVLIERIILRPLHNASVLSVVVVFIGLLAIFHSLAGAIWSHTIKNFPSPFPTVTFAGSGYISSHQIGMIAVSLVMLFALFAFFRFTPLGLAMRAAAQNPVSARLVGIRVDWMLALGWGLAAAVGAVAGAMVAPVVYLEPNMMASILLYGFAGALVGGISSPGGAVFGGFLVGVLENLVAYLGNLTEKTFGVYIIGNGEKLTVALIIVIAILTLKPAGLFGRTNVKRV</sequence>
<evidence type="ECO:0000256" key="2">
    <source>
        <dbReference type="ARBA" id="ARBA00022448"/>
    </source>
</evidence>
<feature type="transmembrane region" description="Helical" evidence="9">
    <location>
        <begin position="185"/>
        <end position="209"/>
    </location>
</feature>
<dbReference type="AlphaFoldDB" id="A0A4D7QN62"/>
<dbReference type="OrthoDB" id="9779023at2"/>
<feature type="transmembrane region" description="Helical" evidence="9">
    <location>
        <begin position="12"/>
        <end position="32"/>
    </location>
</feature>
<keyword evidence="6 9" id="KW-1133">Transmembrane helix</keyword>
<gene>
    <name evidence="10" type="ORF">E8L99_07380</name>
</gene>
<evidence type="ECO:0000256" key="6">
    <source>
        <dbReference type="ARBA" id="ARBA00022989"/>
    </source>
</evidence>
<keyword evidence="7 9" id="KW-0472">Membrane</keyword>
<organism evidence="10 11">
    <name type="scientific">Phreatobacter aquaticus</name>
    <dbReference type="NCBI Taxonomy" id="2570229"/>
    <lineage>
        <taxon>Bacteria</taxon>
        <taxon>Pseudomonadati</taxon>
        <taxon>Pseudomonadota</taxon>
        <taxon>Alphaproteobacteria</taxon>
        <taxon>Hyphomicrobiales</taxon>
        <taxon>Phreatobacteraceae</taxon>
        <taxon>Phreatobacter</taxon>
    </lineage>
</organism>
<dbReference type="GO" id="GO:0006865">
    <property type="term" value="P:amino acid transport"/>
    <property type="evidence" value="ECO:0007669"/>
    <property type="project" value="UniProtKB-KW"/>
</dbReference>
<dbReference type="GO" id="GO:0005886">
    <property type="term" value="C:plasma membrane"/>
    <property type="evidence" value="ECO:0007669"/>
    <property type="project" value="UniProtKB-SubCell"/>
</dbReference>
<keyword evidence="5" id="KW-0029">Amino-acid transport</keyword>
<dbReference type="Proteomes" id="UP000298588">
    <property type="component" value="Chromosome"/>
</dbReference>
<dbReference type="InterPro" id="IPR001851">
    <property type="entry name" value="ABC_transp_permease"/>
</dbReference>